<dbReference type="InterPro" id="IPR046921">
    <property type="entry name" value="ABC-3C_CTD11"/>
</dbReference>
<evidence type="ECO:0000313" key="3">
    <source>
        <dbReference type="Proteomes" id="UP000005950"/>
    </source>
</evidence>
<dbReference type="Proteomes" id="UP000005950">
    <property type="component" value="Unassembled WGS sequence"/>
</dbReference>
<name>B9YD47_9FIRM</name>
<organism evidence="2 3">
    <name type="scientific">Holdemania filiformis DSM 12042</name>
    <dbReference type="NCBI Taxonomy" id="545696"/>
    <lineage>
        <taxon>Bacteria</taxon>
        <taxon>Bacillati</taxon>
        <taxon>Bacillota</taxon>
        <taxon>Erysipelotrichia</taxon>
        <taxon>Erysipelotrichales</taxon>
        <taxon>Erysipelotrichaceae</taxon>
        <taxon>Holdemania</taxon>
    </lineage>
</organism>
<sequence length="420" mass="48181">MVLLYLKLKFDRVSLYMVVQGFTGFVLREVSYLQETAFQKFAQTLAAYFQGEKSPEEFTREMFDHIYANLEDDNPLDDVSERSYRGYFYGENDITALAKKIAKELDTVLFPSFVETEYDETIEDICKVFKDECPGINSDNYGKKLGERLKEIIIQAATPKRKKRKSPSAVIKADEEMKEISVLSSASPLKEKYGVLLVAEEGSVCPCDGCSKPLFMNVNGHLGLNFDVAVIDPEKPENDTNNLVAMCPECCARYSIGRAPESVQRLQEIKNHLIDLTDSRELVATQKIDEGVRRVLEKIPSISKPRDVDLNYDPVALRQKIEAKNLLLYVRTQAQVNIYFNAVHEIFQQLSKEGKLRFKPFCNQVKITYLNLKDKGYDQQRIFDEMVDWLQTSTNEERGSCEVIISYFIQKCEVFDVITE</sequence>
<dbReference type="EMBL" id="ACCF01000236">
    <property type="protein sequence ID" value="EEF66104.1"/>
    <property type="molecule type" value="Genomic_DNA"/>
</dbReference>
<feature type="domain" description="ABC-three component systems C-terminal" evidence="1">
    <location>
        <begin position="282"/>
        <end position="415"/>
    </location>
</feature>
<dbReference type="eggNOG" id="ENOG5032PG9">
    <property type="taxonomic scope" value="Bacteria"/>
</dbReference>
<dbReference type="STRING" id="545696.HOLDEFILI_03760"/>
<comment type="caution">
    <text evidence="2">The sequence shown here is derived from an EMBL/GenBank/DDBJ whole genome shotgun (WGS) entry which is preliminary data.</text>
</comment>
<dbReference type="Pfam" id="PF20277">
    <property type="entry name" value="CTD11"/>
    <property type="match status" value="1"/>
</dbReference>
<evidence type="ECO:0000313" key="2">
    <source>
        <dbReference type="EMBL" id="EEF66104.1"/>
    </source>
</evidence>
<dbReference type="AlphaFoldDB" id="B9YD47"/>
<evidence type="ECO:0000259" key="1">
    <source>
        <dbReference type="Pfam" id="PF20277"/>
    </source>
</evidence>
<protein>
    <recommendedName>
        <fullName evidence="1">ABC-three component systems C-terminal domain-containing protein</fullName>
    </recommendedName>
</protein>
<dbReference type="HOGENOM" id="CLU_055587_0_0_9"/>
<reference evidence="2 3" key="1">
    <citation type="submission" date="2008-12" db="EMBL/GenBank/DDBJ databases">
        <authorList>
            <person name="Fulton L."/>
            <person name="Clifton S."/>
            <person name="Fulton B."/>
            <person name="Xu J."/>
            <person name="Minx P."/>
            <person name="Pepin K.H."/>
            <person name="Johnson M."/>
            <person name="Bhonagiri V."/>
            <person name="Nash W.E."/>
            <person name="Mardis E.R."/>
            <person name="Wilson R.K."/>
        </authorList>
    </citation>
    <scope>NUCLEOTIDE SEQUENCE [LARGE SCALE GENOMIC DNA]</scope>
    <source>
        <strain evidence="2 3">DSM 12042</strain>
    </source>
</reference>
<reference evidence="2 3" key="2">
    <citation type="submission" date="2009-02" db="EMBL/GenBank/DDBJ databases">
        <title>Draft genome sequence of Holdemania filiformis DSM 12042.</title>
        <authorList>
            <person name="Sudarsanam P."/>
            <person name="Ley R."/>
            <person name="Guruge J."/>
            <person name="Turnbaugh P.J."/>
            <person name="Mahowald M."/>
            <person name="Liep D."/>
            <person name="Gordon J."/>
        </authorList>
    </citation>
    <scope>NUCLEOTIDE SEQUENCE [LARGE SCALE GENOMIC DNA]</scope>
    <source>
        <strain evidence="2 3">DSM 12042</strain>
    </source>
</reference>
<accession>B9YD47</accession>
<proteinExistence type="predicted"/>
<gene>
    <name evidence="2" type="ORF">HOLDEFILI_03760</name>
</gene>